<feature type="compositionally biased region" description="Gly residues" evidence="1">
    <location>
        <begin position="585"/>
        <end position="602"/>
    </location>
</feature>
<dbReference type="eggNOG" id="ENOG502S5F6">
    <property type="taxonomic scope" value="Eukaryota"/>
</dbReference>
<feature type="compositionally biased region" description="Gly residues" evidence="1">
    <location>
        <begin position="279"/>
        <end position="301"/>
    </location>
</feature>
<dbReference type="Proteomes" id="UP000002630">
    <property type="component" value="Linkage Group LG27"/>
</dbReference>
<feature type="region of interest" description="Disordered" evidence="1">
    <location>
        <begin position="132"/>
        <end position="153"/>
    </location>
</feature>
<dbReference type="SMART" id="SM00015">
    <property type="entry name" value="IQ"/>
    <property type="match status" value="5"/>
</dbReference>
<proteinExistence type="predicted"/>
<dbReference type="InParanoid" id="D8LCI5"/>
<evidence type="ECO:0000256" key="1">
    <source>
        <dbReference type="SAM" id="MobiDB-lite"/>
    </source>
</evidence>
<sequence length="643" mass="67812">MPLAVADNAVQPHTDRKLPEQQDSPNPKDPSDPNDPVFGSVPAALLPCDRTTMAGGLDSISYGNVVGGRAPLPVPTRRGLDSSPALFLWESRTTTVDVMSVSNTTRPVVVSSSRNSERRRIQVVLPYGVGSGAAGGAAGNGRGQRGGGASGRAGATGTMMSLLDPPNPTALEARLNENRRLKRGRDLRRERHAFLSRLTQEREERVLLEAWAASTIQALFRGFLARPRPPRPRPRKELTPAESNRRLVADLQAILARAGLPTIPGLGPDGRKTSEGTAWGQGRGATSGNGGGGGTAGAGGRGLKRSRSRRQRAFEDEMSTRITRVVRGFLERRRFGRRWAVWDRKRRRSSASRIQNCWRAYRKRMGWRELESEVMDRAAAKIQARWRGVACRMGLARKATDDALGKRRMVSAVTIQAAARRRAAIVRYGSKLTLGAARREREARSAAEAARPRRRWNRGGGAGGTTGAAAGTAVAATSEGGESARGRAQPARGVETGDREAAASVVGAAAAGSGGGRDKEPPTTAAAARNAGGKGRGAARPPTSKIKLLELQQEDQQQKHGGPAHGSETGLSNLKVGLSPTGVGSADGSGGGSGGTDEGLSGGLSSDVRKRASQEASLQFVQESIQAAVVSARKHSVEGTGSQ</sequence>
<dbReference type="CDD" id="cd23767">
    <property type="entry name" value="IQCD"/>
    <property type="match status" value="1"/>
</dbReference>
<dbReference type="OrthoDB" id="78774at2759"/>
<name>D8LCI5_ECTSI</name>
<feature type="compositionally biased region" description="Basic residues" evidence="1">
    <location>
        <begin position="302"/>
        <end position="311"/>
    </location>
</feature>
<evidence type="ECO:0008006" key="4">
    <source>
        <dbReference type="Google" id="ProtNLM"/>
    </source>
</evidence>
<protein>
    <recommendedName>
        <fullName evidence="4">IQ calmodulin-binding motif family protein</fullName>
    </recommendedName>
</protein>
<keyword evidence="3" id="KW-1185">Reference proteome</keyword>
<feature type="region of interest" description="Disordered" evidence="1">
    <location>
        <begin position="1"/>
        <end position="40"/>
    </location>
</feature>
<gene>
    <name evidence="2" type="ORF">Esi_0103_0088</name>
</gene>
<evidence type="ECO:0000313" key="2">
    <source>
        <dbReference type="EMBL" id="CBN78221.1"/>
    </source>
</evidence>
<feature type="region of interest" description="Disordered" evidence="1">
    <location>
        <begin position="437"/>
        <end position="541"/>
    </location>
</feature>
<feature type="compositionally biased region" description="Gly residues" evidence="1">
    <location>
        <begin position="132"/>
        <end position="151"/>
    </location>
</feature>
<dbReference type="EMBL" id="FN649752">
    <property type="protein sequence ID" value="CBN78221.1"/>
    <property type="molecule type" value="Genomic_DNA"/>
</dbReference>
<feature type="compositionally biased region" description="Low complexity" evidence="1">
    <location>
        <begin position="467"/>
        <end position="481"/>
    </location>
</feature>
<dbReference type="PROSITE" id="PS50096">
    <property type="entry name" value="IQ"/>
    <property type="match status" value="4"/>
</dbReference>
<feature type="region of interest" description="Disordered" evidence="1">
    <location>
        <begin position="260"/>
        <end position="315"/>
    </location>
</feature>
<reference evidence="2 3" key="1">
    <citation type="journal article" date="2010" name="Nature">
        <title>The Ectocarpus genome and the independent evolution of multicellularity in brown algae.</title>
        <authorList>
            <person name="Cock J.M."/>
            <person name="Sterck L."/>
            <person name="Rouze P."/>
            <person name="Scornet D."/>
            <person name="Allen A.E."/>
            <person name="Amoutzias G."/>
            <person name="Anthouard V."/>
            <person name="Artiguenave F."/>
            <person name="Aury J.M."/>
            <person name="Badger J.H."/>
            <person name="Beszteri B."/>
            <person name="Billiau K."/>
            <person name="Bonnet E."/>
            <person name="Bothwell J.H."/>
            <person name="Bowler C."/>
            <person name="Boyen C."/>
            <person name="Brownlee C."/>
            <person name="Carrano C.J."/>
            <person name="Charrier B."/>
            <person name="Cho G.Y."/>
            <person name="Coelho S.M."/>
            <person name="Collen J."/>
            <person name="Corre E."/>
            <person name="Da Silva C."/>
            <person name="Delage L."/>
            <person name="Delaroque N."/>
            <person name="Dittami S.M."/>
            <person name="Doulbeau S."/>
            <person name="Elias M."/>
            <person name="Farnham G."/>
            <person name="Gachon C.M."/>
            <person name="Gschloessl B."/>
            <person name="Heesch S."/>
            <person name="Jabbari K."/>
            <person name="Jubin C."/>
            <person name="Kawai H."/>
            <person name="Kimura K."/>
            <person name="Kloareg B."/>
            <person name="Kupper F.C."/>
            <person name="Lang D."/>
            <person name="Le Bail A."/>
            <person name="Leblanc C."/>
            <person name="Lerouge P."/>
            <person name="Lohr M."/>
            <person name="Lopez P.J."/>
            <person name="Martens C."/>
            <person name="Maumus F."/>
            <person name="Michel G."/>
            <person name="Miranda-Saavedra D."/>
            <person name="Morales J."/>
            <person name="Moreau H."/>
            <person name="Motomura T."/>
            <person name="Nagasato C."/>
            <person name="Napoli C.A."/>
            <person name="Nelson D.R."/>
            <person name="Nyvall-Collen P."/>
            <person name="Peters A.F."/>
            <person name="Pommier C."/>
            <person name="Potin P."/>
            <person name="Poulain J."/>
            <person name="Quesneville H."/>
            <person name="Read B."/>
            <person name="Rensing S.A."/>
            <person name="Ritter A."/>
            <person name="Rousvoal S."/>
            <person name="Samanta M."/>
            <person name="Samson G."/>
            <person name="Schroeder D.C."/>
            <person name="Segurens B."/>
            <person name="Strittmatter M."/>
            <person name="Tonon T."/>
            <person name="Tregear J.W."/>
            <person name="Valentin K."/>
            <person name="von Dassow P."/>
            <person name="Yamagishi T."/>
            <person name="Van de Peer Y."/>
            <person name="Wincker P."/>
        </authorList>
    </citation>
    <scope>NUCLEOTIDE SEQUENCE [LARGE SCALE GENOMIC DNA]</scope>
    <source>
        <strain evidence="3">Ec32 / CCAP1310/4</strain>
    </source>
</reference>
<dbReference type="AlphaFoldDB" id="D8LCI5"/>
<evidence type="ECO:0000313" key="3">
    <source>
        <dbReference type="Proteomes" id="UP000002630"/>
    </source>
</evidence>
<feature type="compositionally biased region" description="Basic and acidic residues" evidence="1">
    <location>
        <begin position="235"/>
        <end position="244"/>
    </location>
</feature>
<feature type="region of interest" description="Disordered" evidence="1">
    <location>
        <begin position="554"/>
        <end position="618"/>
    </location>
</feature>
<accession>D8LCI5</accession>
<dbReference type="EMBL" id="FN647715">
    <property type="protein sequence ID" value="CBN78221.1"/>
    <property type="molecule type" value="Genomic_DNA"/>
</dbReference>
<dbReference type="InterPro" id="IPR000048">
    <property type="entry name" value="IQ_motif_EF-hand-BS"/>
</dbReference>
<feature type="region of interest" description="Disordered" evidence="1">
    <location>
        <begin position="225"/>
        <end position="244"/>
    </location>
</feature>
<organism evidence="2 3">
    <name type="scientific">Ectocarpus siliculosus</name>
    <name type="common">Brown alga</name>
    <name type="synonym">Conferva siliculosa</name>
    <dbReference type="NCBI Taxonomy" id="2880"/>
    <lineage>
        <taxon>Eukaryota</taxon>
        <taxon>Sar</taxon>
        <taxon>Stramenopiles</taxon>
        <taxon>Ochrophyta</taxon>
        <taxon>PX clade</taxon>
        <taxon>Phaeophyceae</taxon>
        <taxon>Ectocarpales</taxon>
        <taxon>Ectocarpaceae</taxon>
        <taxon>Ectocarpus</taxon>
    </lineage>
</organism>
<feature type="compositionally biased region" description="Low complexity" evidence="1">
    <location>
        <begin position="502"/>
        <end position="511"/>
    </location>
</feature>
<feature type="compositionally biased region" description="Low complexity" evidence="1">
    <location>
        <begin position="522"/>
        <end position="531"/>
    </location>
</feature>
<dbReference type="Pfam" id="PF00612">
    <property type="entry name" value="IQ"/>
    <property type="match status" value="1"/>
</dbReference>